<sequence length="153" mass="18106">MDYVEMNKCGSCKYYTYEGEYKKGYCSWYKSYYYADDSCSHWEEGNISSTGGCFLTTACCEHKGLPDDCYELTTLRSLRDHYMKQSVFGNGLIKIYYETAPAIIEKINKLDRKDEIYNEIYSKIVYIVDLIETKKYDDAVCEYVRMMFWAEKL</sequence>
<protein>
    <submittedName>
        <fullName evidence="1">Uncharacterized protein</fullName>
    </submittedName>
</protein>
<name>A0AAE3LI99_9FIRM</name>
<gene>
    <name evidence="1" type="ORF">OCV57_11875</name>
</gene>
<dbReference type="Proteomes" id="UP001208131">
    <property type="component" value="Unassembled WGS sequence"/>
</dbReference>
<dbReference type="AlphaFoldDB" id="A0AAE3LI99"/>
<dbReference type="EMBL" id="JAOQJZ010000014">
    <property type="protein sequence ID" value="MCU6706618.1"/>
    <property type="molecule type" value="Genomic_DNA"/>
</dbReference>
<dbReference type="RefSeq" id="WP_147337891.1">
    <property type="nucleotide sequence ID" value="NZ_JAOQJZ010000014.1"/>
</dbReference>
<organism evidence="1 2">
    <name type="scientific">Hominimerdicola aceti</name>
    <dbReference type="NCBI Taxonomy" id="2981726"/>
    <lineage>
        <taxon>Bacteria</taxon>
        <taxon>Bacillati</taxon>
        <taxon>Bacillota</taxon>
        <taxon>Clostridia</taxon>
        <taxon>Eubacteriales</taxon>
        <taxon>Oscillospiraceae</taxon>
        <taxon>Hominimerdicola</taxon>
    </lineage>
</organism>
<keyword evidence="2" id="KW-1185">Reference proteome</keyword>
<reference evidence="1 2" key="1">
    <citation type="journal article" date="2021" name="ISME Commun">
        <title>Automated analysis of genomic sequences facilitates high-throughput and comprehensive description of bacteria.</title>
        <authorList>
            <person name="Hitch T.C.A."/>
        </authorList>
    </citation>
    <scope>NUCLEOTIDE SEQUENCE [LARGE SCALE GENOMIC DNA]</scope>
    <source>
        <strain evidence="1 2">Sanger_31</strain>
    </source>
</reference>
<evidence type="ECO:0000313" key="2">
    <source>
        <dbReference type="Proteomes" id="UP001208131"/>
    </source>
</evidence>
<comment type="caution">
    <text evidence="1">The sequence shown here is derived from an EMBL/GenBank/DDBJ whole genome shotgun (WGS) entry which is preliminary data.</text>
</comment>
<dbReference type="NCBIfam" id="NF041770">
    <property type="entry name" value="CFI_box_CTERM"/>
    <property type="match status" value="1"/>
</dbReference>
<accession>A0AAE3LI99</accession>
<dbReference type="InterPro" id="IPR049886">
    <property type="entry name" value="CFI_box_CTERM_dom"/>
</dbReference>
<evidence type="ECO:0000313" key="1">
    <source>
        <dbReference type="EMBL" id="MCU6706618.1"/>
    </source>
</evidence>
<proteinExistence type="predicted"/>